<evidence type="ECO:0000256" key="1">
    <source>
        <dbReference type="SAM" id="SignalP"/>
    </source>
</evidence>
<protein>
    <submittedName>
        <fullName evidence="2">Uncharacterized protein</fullName>
    </submittedName>
</protein>
<organism evidence="2">
    <name type="scientific">Pectinophora gossypiella</name>
    <name type="common">Cotton pink bollworm</name>
    <name type="synonym">Depressaria gossypiella</name>
    <dbReference type="NCBI Taxonomy" id="13191"/>
    <lineage>
        <taxon>Eukaryota</taxon>
        <taxon>Metazoa</taxon>
        <taxon>Ecdysozoa</taxon>
        <taxon>Arthropoda</taxon>
        <taxon>Hexapoda</taxon>
        <taxon>Insecta</taxon>
        <taxon>Pterygota</taxon>
        <taxon>Neoptera</taxon>
        <taxon>Endopterygota</taxon>
        <taxon>Lepidoptera</taxon>
        <taxon>Glossata</taxon>
        <taxon>Ditrysia</taxon>
        <taxon>Gelechioidea</taxon>
        <taxon>Gelechiidae</taxon>
        <taxon>Apatetrinae</taxon>
        <taxon>Pectinophora</taxon>
    </lineage>
</organism>
<keyword evidence="1" id="KW-0732">Signal</keyword>
<name>A0A1E1W267_PECGO</name>
<gene>
    <name evidence="2" type="ORF">g.13628</name>
</gene>
<feature type="signal peptide" evidence="1">
    <location>
        <begin position="1"/>
        <end position="16"/>
    </location>
</feature>
<feature type="chain" id="PRO_5009115114" evidence="1">
    <location>
        <begin position="17"/>
        <end position="269"/>
    </location>
</feature>
<dbReference type="EMBL" id="GDQN01010035">
    <property type="protein sequence ID" value="JAT81019.1"/>
    <property type="molecule type" value="Transcribed_RNA"/>
</dbReference>
<reference evidence="2" key="1">
    <citation type="submission" date="2015-09" db="EMBL/GenBank/DDBJ databases">
        <title>De novo assembly of Pectinophora gossypiella (Pink Bollworm) gut transcriptome.</title>
        <authorList>
            <person name="Tassone E.E."/>
        </authorList>
    </citation>
    <scope>NUCLEOTIDE SEQUENCE</scope>
</reference>
<dbReference type="AlphaFoldDB" id="A0A1E1W267"/>
<evidence type="ECO:0000313" key="2">
    <source>
        <dbReference type="EMBL" id="JAT81019.1"/>
    </source>
</evidence>
<sequence length="269" mass="27630">MKVLAVFVALVALASAAPRSWTLDELTAAIENPATDPALKPYLIEALNQYMDALWNGQQIEALPVLTPVGIVPSPSEAAVIPPVVVLPEVPVVPGPVLVPVVPEPTPAAVAEASSPLVQIIVNVNAQQQGPGAGAVVTPVEEQVVDPVIVVDDAINTPEPIQVVETPVIPEPVQVIETPVLPEPVQVVDPVIPEPIQVIEPTLPEINPIDVIAIGAPEPNPIDVIAVGAPEPNPIDVIAIGAPEVNPVDLISPVPVGPAVVGAVEGIIV</sequence>
<dbReference type="OrthoDB" id="7482536at2759"/>
<proteinExistence type="predicted"/>
<accession>A0A1E1W267</accession>